<dbReference type="RefSeq" id="WP_093075150.1">
    <property type="nucleotide sequence ID" value="NZ_FOGV01000042.1"/>
</dbReference>
<comment type="caution">
    <text evidence="1">The sequence shown here is derived from an EMBL/GenBank/DDBJ whole genome shotgun (WGS) entry which is preliminary data.</text>
</comment>
<accession>A0A1H9WQ92</accession>
<dbReference type="Proteomes" id="UP000199318">
    <property type="component" value="Unassembled WGS sequence"/>
</dbReference>
<protein>
    <submittedName>
        <fullName evidence="1">Uncharacterized protein</fullName>
    </submittedName>
</protein>
<keyword evidence="2" id="KW-1185">Reference proteome</keyword>
<proteinExistence type="predicted"/>
<evidence type="ECO:0000313" key="1">
    <source>
        <dbReference type="EMBL" id="SES35994.1"/>
    </source>
</evidence>
<gene>
    <name evidence="1" type="ORF">SAMN05444126_14213</name>
</gene>
<evidence type="ECO:0000313" key="2">
    <source>
        <dbReference type="Proteomes" id="UP000199318"/>
    </source>
</evidence>
<dbReference type="STRING" id="1464123.SAMN05444126_14213"/>
<reference evidence="2" key="1">
    <citation type="submission" date="2016-10" db="EMBL/GenBank/DDBJ databases">
        <authorList>
            <person name="de Groot N.N."/>
        </authorList>
    </citation>
    <scope>NUCLEOTIDE SEQUENCE [LARGE SCALE GENOMIC DNA]</scope>
    <source>
        <strain evidence="2">10nlg</strain>
    </source>
</reference>
<dbReference type="AlphaFoldDB" id="A0A1H9WQ92"/>
<name>A0A1H9WQ92_9BACI</name>
<organism evidence="1 2">
    <name type="scientific">Salisediminibacterium halotolerans</name>
    <dbReference type="NCBI Taxonomy" id="517425"/>
    <lineage>
        <taxon>Bacteria</taxon>
        <taxon>Bacillati</taxon>
        <taxon>Bacillota</taxon>
        <taxon>Bacilli</taxon>
        <taxon>Bacillales</taxon>
        <taxon>Bacillaceae</taxon>
        <taxon>Salisediminibacterium</taxon>
    </lineage>
</organism>
<dbReference type="EMBL" id="FOGV01000042">
    <property type="protein sequence ID" value="SES35994.1"/>
    <property type="molecule type" value="Genomic_DNA"/>
</dbReference>
<sequence length="60" mass="6904">MKCKDYLLVIPENTLVCSFDKKSIVCGNKEANEFDQMPLTTLVWYAETEKTMKINEGGER</sequence>